<evidence type="ECO:0008006" key="4">
    <source>
        <dbReference type="Google" id="ProtNLM"/>
    </source>
</evidence>
<name>A0AAN5CLE9_9BILA</name>
<organism evidence="2 3">
    <name type="scientific">Pristionchus mayeri</name>
    <dbReference type="NCBI Taxonomy" id="1317129"/>
    <lineage>
        <taxon>Eukaryota</taxon>
        <taxon>Metazoa</taxon>
        <taxon>Ecdysozoa</taxon>
        <taxon>Nematoda</taxon>
        <taxon>Chromadorea</taxon>
        <taxon>Rhabditida</taxon>
        <taxon>Rhabditina</taxon>
        <taxon>Diplogasteromorpha</taxon>
        <taxon>Diplogasteroidea</taxon>
        <taxon>Neodiplogasteridae</taxon>
        <taxon>Pristionchus</taxon>
    </lineage>
</organism>
<keyword evidence="3" id="KW-1185">Reference proteome</keyword>
<feature type="transmembrane region" description="Helical" evidence="1">
    <location>
        <begin position="101"/>
        <end position="123"/>
    </location>
</feature>
<comment type="caution">
    <text evidence="2">The sequence shown here is derived from an EMBL/GenBank/DDBJ whole genome shotgun (WGS) entry which is preliminary data.</text>
</comment>
<dbReference type="AlphaFoldDB" id="A0AAN5CLE9"/>
<gene>
    <name evidence="2" type="ORF">PMAYCL1PPCAC_16733</name>
</gene>
<keyword evidence="1" id="KW-1133">Transmembrane helix</keyword>
<evidence type="ECO:0000313" key="3">
    <source>
        <dbReference type="Proteomes" id="UP001328107"/>
    </source>
</evidence>
<proteinExistence type="predicted"/>
<dbReference type="EMBL" id="BTRK01000004">
    <property type="protein sequence ID" value="GMR46538.1"/>
    <property type="molecule type" value="Genomic_DNA"/>
</dbReference>
<accession>A0AAN5CLE9</accession>
<evidence type="ECO:0000256" key="1">
    <source>
        <dbReference type="SAM" id="Phobius"/>
    </source>
</evidence>
<sequence length="138" mass="16028">MFSTLQFGFNIDRDFIIPVYFRFQLVYGVFILGVHAIALYLLIFHSTQWARGVRAVYLLNQTQMLAHDVWACFLMRAYSLLPYPGYFCEGVACPLLGAYNVFTIEHVFMVHSVCVLLFMLLIVHQQIFPPSSRFVFSK</sequence>
<dbReference type="Proteomes" id="UP001328107">
    <property type="component" value="Unassembled WGS sequence"/>
</dbReference>
<keyword evidence="1" id="KW-0812">Transmembrane</keyword>
<keyword evidence="1" id="KW-0472">Membrane</keyword>
<protein>
    <recommendedName>
        <fullName evidence="4">G protein-coupled receptor</fullName>
    </recommendedName>
</protein>
<feature type="transmembrane region" description="Helical" evidence="1">
    <location>
        <begin position="20"/>
        <end position="43"/>
    </location>
</feature>
<feature type="non-terminal residue" evidence="2">
    <location>
        <position position="138"/>
    </location>
</feature>
<dbReference type="PANTHER" id="PTHR45830">
    <property type="entry name" value="SERPENTINE RECEPTOR, CLASS I"/>
    <property type="match status" value="1"/>
</dbReference>
<reference evidence="3" key="1">
    <citation type="submission" date="2022-10" db="EMBL/GenBank/DDBJ databases">
        <title>Genome assembly of Pristionchus species.</title>
        <authorList>
            <person name="Yoshida K."/>
            <person name="Sommer R.J."/>
        </authorList>
    </citation>
    <scope>NUCLEOTIDE SEQUENCE [LARGE SCALE GENOMIC DNA]</scope>
    <source>
        <strain evidence="3">RS5460</strain>
    </source>
</reference>
<evidence type="ECO:0000313" key="2">
    <source>
        <dbReference type="EMBL" id="GMR46538.1"/>
    </source>
</evidence>
<dbReference type="PANTHER" id="PTHR45830:SF15">
    <property type="entry name" value="SERPENTINE RECEPTOR, CLASS I"/>
    <property type="match status" value="1"/>
</dbReference>